<dbReference type="AlphaFoldDB" id="A0AAN5D8Y6"/>
<keyword evidence="1" id="KW-0732">Signal</keyword>
<accession>A0AAN5D8Y6</accession>
<feature type="non-terminal residue" evidence="2">
    <location>
        <position position="166"/>
    </location>
</feature>
<dbReference type="Proteomes" id="UP001328107">
    <property type="component" value="Unassembled WGS sequence"/>
</dbReference>
<protein>
    <submittedName>
        <fullName evidence="2">Uncharacterized protein</fullName>
    </submittedName>
</protein>
<name>A0AAN5D8Y6_9BILA</name>
<sequence length="166" mass="18930">MNRPSILLLLALVTFSSSFPIDPQTSANRFYGQIFEKYFAEAYEELFDFVFAKFNSFLPGLIQEDDVAAIKKEFIDFLEKEGAVKNEGGSQQKVQLLSCISWANWLLRRAVPKLRSHPLSRKGIKPSVAHSLPLIRDKSRIQKYLIIYEIGLVYIKTSWIAPSLSA</sequence>
<feature type="chain" id="PRO_5042951672" evidence="1">
    <location>
        <begin position="19"/>
        <end position="166"/>
    </location>
</feature>
<feature type="signal peptide" evidence="1">
    <location>
        <begin position="1"/>
        <end position="18"/>
    </location>
</feature>
<evidence type="ECO:0000256" key="1">
    <source>
        <dbReference type="SAM" id="SignalP"/>
    </source>
</evidence>
<evidence type="ECO:0000313" key="2">
    <source>
        <dbReference type="EMBL" id="GMR57892.1"/>
    </source>
</evidence>
<organism evidence="2 3">
    <name type="scientific">Pristionchus mayeri</name>
    <dbReference type="NCBI Taxonomy" id="1317129"/>
    <lineage>
        <taxon>Eukaryota</taxon>
        <taxon>Metazoa</taxon>
        <taxon>Ecdysozoa</taxon>
        <taxon>Nematoda</taxon>
        <taxon>Chromadorea</taxon>
        <taxon>Rhabditida</taxon>
        <taxon>Rhabditina</taxon>
        <taxon>Diplogasteromorpha</taxon>
        <taxon>Diplogasteroidea</taxon>
        <taxon>Neodiplogasteridae</taxon>
        <taxon>Pristionchus</taxon>
    </lineage>
</organism>
<comment type="caution">
    <text evidence="2">The sequence shown here is derived from an EMBL/GenBank/DDBJ whole genome shotgun (WGS) entry which is preliminary data.</text>
</comment>
<proteinExistence type="predicted"/>
<reference evidence="3" key="1">
    <citation type="submission" date="2022-10" db="EMBL/GenBank/DDBJ databases">
        <title>Genome assembly of Pristionchus species.</title>
        <authorList>
            <person name="Yoshida K."/>
            <person name="Sommer R.J."/>
        </authorList>
    </citation>
    <scope>NUCLEOTIDE SEQUENCE [LARGE SCALE GENOMIC DNA]</scope>
    <source>
        <strain evidence="3">RS5460</strain>
    </source>
</reference>
<gene>
    <name evidence="2" type="ORF">PMAYCL1PPCAC_28087</name>
</gene>
<dbReference type="EMBL" id="BTRK01000006">
    <property type="protein sequence ID" value="GMR57892.1"/>
    <property type="molecule type" value="Genomic_DNA"/>
</dbReference>
<keyword evidence="3" id="KW-1185">Reference proteome</keyword>
<evidence type="ECO:0000313" key="3">
    <source>
        <dbReference type="Proteomes" id="UP001328107"/>
    </source>
</evidence>